<sequence>MKGILYFPWATIRLDENTGRNEIQKKTQRPAEETHPAHDSPSRPAVAAITIPPQGTPTVPQPKQTTFAVTLNNNARLEANSLNIIVVFTQFSEGTEVFISAARPDLKWFIVPMINRVRAGGKLPLMVANNSDHPFILKAGKMENISIDDTRQGQEHVLFLPNPGSPLRPEKQTDILCDGVNSMTFSDEDDGADDDEDDRPFLPHLIEPEMTLEQRLALFDLSGPQPDDRIKLKTLIENYLDVFAFKDAPLGCTDLATHTIDTGNAAPVVTRPYRVPHALREKMIEILHEMLRQGVIEPANSPWSAPMILVAKKGPDGKITKYRPVIDWRGLNAVTVKRAYPLPLIQDVLDALQGCEIFSTADLDSGYWQVPMEESSKEKSAFSTPLGQFQCLRMGFGLVNGPSDFSALMGRIFSGGHEGVVHYMDDVVVGSKKIDRHLTALEWVFKKLRSAKLKLKPSKCHFLQKKVTLLGHIVSAEGTRPDPTKTETIAKYPIPKDKKALRSWIGMVNYYRRYIKGFSGIVKPLTDMTSDDAPYIWSEQCQEAFSKINEELKKQPLLRLPDFEKTFIVSTDASGHALGAVLEQEYEDGLHPVAFASRKLKKAEANYHTTERECLGIIFAIREFDIYLKGRPFILQTDHMCLKWLLTTSQVKGGKLARWVAELFEYEYTVRHVPGNKNAVADALSRVEINAVQQAITDQSAADATARALAHVWDREAIKEAQQLDGHCARVMRTLNDAPGGVDSPYFLDGTGILFYRDDLGPRLCVPAEMKERVLEICHDLPTGAHKGEFRMFHDIKLRFYWPGWHHDVREHCALCKSCVQKKGRSMPPQLFRPSAPVIWRAQRIAIDVKGPLPMSKKRNRYLITFLDMFTHWPEAAAVAHVDAMTVAQQLVDKIVSRYGVPFELLSDRGTNFTSSIIAAVAKILKMRQIFTAPYHPQGNGMLERTHQQYGNFIHQFCLNGNGDWEDNLPFILMAIRNSPNRTTGLTPHKMMFGTEMQIPWDDNVFPDKATFLPTKNPEEYAKQLHARIKIAQAAGLQLSEENREKYINRGKIPIFNEGDTVYRREMRPGKGKDGTKWRGPYKVLKRRSDVSYELELLNPSAREQKKCTVHISHLRTCGRLTTVTLGEPMPPRYVRERSAQPEAAGTPADEPGAATPLTETLAGAEPREPMASTNKQNSSAVDTEFPRGQIPVPSPVSAPLDEAAARRRRGRPRKGEEKRRAPRDSSAESPKGRIVGTHNLRPRQPQLADPHDRRGGYLSE</sequence>
<evidence type="ECO:0000313" key="11">
    <source>
        <dbReference type="Proteomes" id="UP000494165"/>
    </source>
</evidence>
<dbReference type="EC" id="2.7.7.49" evidence="1"/>
<feature type="compositionally biased region" description="Basic and acidic residues" evidence="8">
    <location>
        <begin position="1214"/>
        <end position="1227"/>
    </location>
</feature>
<comment type="caution">
    <text evidence="10">The sequence shown here is derived from an EMBL/GenBank/DDBJ whole genome shotgun (WGS) entry which is preliminary data.</text>
</comment>
<evidence type="ECO:0000259" key="9">
    <source>
        <dbReference type="PROSITE" id="PS50994"/>
    </source>
</evidence>
<dbReference type="InterPro" id="IPR036397">
    <property type="entry name" value="RNaseH_sf"/>
</dbReference>
<evidence type="ECO:0000256" key="6">
    <source>
        <dbReference type="ARBA" id="ARBA00022801"/>
    </source>
</evidence>
<feature type="compositionally biased region" description="Basic and acidic residues" evidence="8">
    <location>
        <begin position="1250"/>
        <end position="1261"/>
    </location>
</feature>
<dbReference type="PANTHER" id="PTHR37984">
    <property type="entry name" value="PROTEIN CBG26694"/>
    <property type="match status" value="1"/>
</dbReference>
<dbReference type="InterPro" id="IPR050951">
    <property type="entry name" value="Retrovirus_Pol_polyprotein"/>
</dbReference>
<feature type="domain" description="Integrase catalytic" evidence="9">
    <location>
        <begin position="833"/>
        <end position="996"/>
    </location>
</feature>
<dbReference type="FunFam" id="1.10.340.70:FF:000001">
    <property type="entry name" value="Retrovirus-related Pol polyprotein from transposon gypsy-like Protein"/>
    <property type="match status" value="1"/>
</dbReference>
<dbReference type="GO" id="GO:0015074">
    <property type="term" value="P:DNA integration"/>
    <property type="evidence" value="ECO:0007669"/>
    <property type="project" value="InterPro"/>
</dbReference>
<dbReference type="PANTHER" id="PTHR37984:SF5">
    <property type="entry name" value="PROTEIN NYNRIN-LIKE"/>
    <property type="match status" value="1"/>
</dbReference>
<evidence type="ECO:0000313" key="10">
    <source>
        <dbReference type="EMBL" id="CAB3382250.1"/>
    </source>
</evidence>
<protein>
    <recommendedName>
        <fullName evidence="1">RNA-directed DNA polymerase</fullName>
        <ecNumber evidence="1">2.7.7.49</ecNumber>
    </recommendedName>
</protein>
<keyword evidence="7" id="KW-0695">RNA-directed DNA polymerase</keyword>
<dbReference type="GO" id="GO:0003676">
    <property type="term" value="F:nucleic acid binding"/>
    <property type="evidence" value="ECO:0007669"/>
    <property type="project" value="InterPro"/>
</dbReference>
<dbReference type="CDD" id="cd09274">
    <property type="entry name" value="RNase_HI_RT_Ty3"/>
    <property type="match status" value="1"/>
</dbReference>
<evidence type="ECO:0000256" key="1">
    <source>
        <dbReference type="ARBA" id="ARBA00012493"/>
    </source>
</evidence>
<keyword evidence="4" id="KW-0540">Nuclease</keyword>
<dbReference type="Gene3D" id="3.30.420.10">
    <property type="entry name" value="Ribonuclease H-like superfamily/Ribonuclease H"/>
    <property type="match status" value="1"/>
</dbReference>
<dbReference type="EMBL" id="CADEPI010000262">
    <property type="protein sequence ID" value="CAB3382250.1"/>
    <property type="molecule type" value="Genomic_DNA"/>
</dbReference>
<dbReference type="InterPro" id="IPR041588">
    <property type="entry name" value="Integrase_H2C2"/>
</dbReference>
<accession>A0A8S1DIN1</accession>
<feature type="compositionally biased region" description="Basic and acidic residues" evidence="8">
    <location>
        <begin position="18"/>
        <end position="41"/>
    </location>
</feature>
<dbReference type="Pfam" id="PF17917">
    <property type="entry name" value="RT_RNaseH"/>
    <property type="match status" value="1"/>
</dbReference>
<dbReference type="SUPFAM" id="SSF56672">
    <property type="entry name" value="DNA/RNA polymerases"/>
    <property type="match status" value="1"/>
</dbReference>
<dbReference type="Gene3D" id="3.10.10.10">
    <property type="entry name" value="HIV Type 1 Reverse Transcriptase, subunit A, domain 1"/>
    <property type="match status" value="1"/>
</dbReference>
<dbReference type="Proteomes" id="UP000494165">
    <property type="component" value="Unassembled WGS sequence"/>
</dbReference>
<dbReference type="Pfam" id="PF00078">
    <property type="entry name" value="RVT_1"/>
    <property type="match status" value="1"/>
</dbReference>
<dbReference type="Pfam" id="PF17921">
    <property type="entry name" value="Integrase_H2C2"/>
    <property type="match status" value="1"/>
</dbReference>
<dbReference type="FunFam" id="3.30.420.10:FF:000032">
    <property type="entry name" value="Retrovirus-related Pol polyprotein from transposon 297-like Protein"/>
    <property type="match status" value="1"/>
</dbReference>
<feature type="region of interest" description="Disordered" evidence="8">
    <location>
        <begin position="1124"/>
        <end position="1261"/>
    </location>
</feature>
<dbReference type="GO" id="GO:0042575">
    <property type="term" value="C:DNA polymerase complex"/>
    <property type="evidence" value="ECO:0007669"/>
    <property type="project" value="UniProtKB-ARBA"/>
</dbReference>
<dbReference type="Gene3D" id="1.10.340.70">
    <property type="match status" value="1"/>
</dbReference>
<dbReference type="InterPro" id="IPR041373">
    <property type="entry name" value="RT_RNaseH"/>
</dbReference>
<dbReference type="InterPro" id="IPR043502">
    <property type="entry name" value="DNA/RNA_pol_sf"/>
</dbReference>
<keyword evidence="5" id="KW-0255">Endonuclease</keyword>
<dbReference type="Gene3D" id="3.30.70.270">
    <property type="match status" value="2"/>
</dbReference>
<dbReference type="PROSITE" id="PS50994">
    <property type="entry name" value="INTEGRASE"/>
    <property type="match status" value="1"/>
</dbReference>
<dbReference type="SUPFAM" id="SSF53098">
    <property type="entry name" value="Ribonuclease H-like"/>
    <property type="match status" value="1"/>
</dbReference>
<organism evidence="10 11">
    <name type="scientific">Cloeon dipterum</name>
    <dbReference type="NCBI Taxonomy" id="197152"/>
    <lineage>
        <taxon>Eukaryota</taxon>
        <taxon>Metazoa</taxon>
        <taxon>Ecdysozoa</taxon>
        <taxon>Arthropoda</taxon>
        <taxon>Hexapoda</taxon>
        <taxon>Insecta</taxon>
        <taxon>Pterygota</taxon>
        <taxon>Palaeoptera</taxon>
        <taxon>Ephemeroptera</taxon>
        <taxon>Pisciforma</taxon>
        <taxon>Baetidae</taxon>
        <taxon>Cloeon</taxon>
    </lineage>
</organism>
<gene>
    <name evidence="10" type="ORF">CLODIP_2_CD12876</name>
</gene>
<evidence type="ECO:0000256" key="7">
    <source>
        <dbReference type="ARBA" id="ARBA00022918"/>
    </source>
</evidence>
<feature type="region of interest" description="Disordered" evidence="8">
    <location>
        <begin position="18"/>
        <end position="44"/>
    </location>
</feature>
<feature type="compositionally biased region" description="Polar residues" evidence="8">
    <location>
        <begin position="1172"/>
        <end position="1182"/>
    </location>
</feature>
<keyword evidence="2" id="KW-0808">Transferase</keyword>
<dbReference type="GO" id="GO:0003964">
    <property type="term" value="F:RNA-directed DNA polymerase activity"/>
    <property type="evidence" value="ECO:0007669"/>
    <property type="project" value="UniProtKB-EC"/>
</dbReference>
<evidence type="ECO:0000256" key="5">
    <source>
        <dbReference type="ARBA" id="ARBA00022759"/>
    </source>
</evidence>
<dbReference type="Pfam" id="PF00665">
    <property type="entry name" value="rve"/>
    <property type="match status" value="1"/>
</dbReference>
<evidence type="ECO:0000256" key="3">
    <source>
        <dbReference type="ARBA" id="ARBA00022695"/>
    </source>
</evidence>
<evidence type="ECO:0000256" key="4">
    <source>
        <dbReference type="ARBA" id="ARBA00022722"/>
    </source>
</evidence>
<keyword evidence="6" id="KW-0378">Hydrolase</keyword>
<dbReference type="OrthoDB" id="6742124at2759"/>
<evidence type="ECO:0000256" key="8">
    <source>
        <dbReference type="SAM" id="MobiDB-lite"/>
    </source>
</evidence>
<keyword evidence="11" id="KW-1185">Reference proteome</keyword>
<dbReference type="InterPro" id="IPR012337">
    <property type="entry name" value="RNaseH-like_sf"/>
</dbReference>
<dbReference type="AlphaFoldDB" id="A0A8S1DIN1"/>
<dbReference type="InterPro" id="IPR001584">
    <property type="entry name" value="Integrase_cat-core"/>
</dbReference>
<dbReference type="CDD" id="cd01647">
    <property type="entry name" value="RT_LTR"/>
    <property type="match status" value="1"/>
</dbReference>
<keyword evidence="3" id="KW-0548">Nucleotidyltransferase</keyword>
<dbReference type="FunFam" id="3.30.70.270:FF:000020">
    <property type="entry name" value="Transposon Tf2-6 polyprotein-like Protein"/>
    <property type="match status" value="1"/>
</dbReference>
<dbReference type="InterPro" id="IPR000477">
    <property type="entry name" value="RT_dom"/>
</dbReference>
<proteinExistence type="predicted"/>
<reference evidence="10 11" key="1">
    <citation type="submission" date="2020-04" db="EMBL/GenBank/DDBJ databases">
        <authorList>
            <person name="Alioto T."/>
            <person name="Alioto T."/>
            <person name="Gomez Garrido J."/>
        </authorList>
    </citation>
    <scope>NUCLEOTIDE SEQUENCE [LARGE SCALE GENOMIC DNA]</scope>
</reference>
<name>A0A8S1DIN1_9INSE</name>
<evidence type="ECO:0000256" key="2">
    <source>
        <dbReference type="ARBA" id="ARBA00022679"/>
    </source>
</evidence>
<dbReference type="InterPro" id="IPR043128">
    <property type="entry name" value="Rev_trsase/Diguanyl_cyclase"/>
</dbReference>